<organism evidence="14 15">
    <name type="scientific">Ditylenchus destructor</name>
    <dbReference type="NCBI Taxonomy" id="166010"/>
    <lineage>
        <taxon>Eukaryota</taxon>
        <taxon>Metazoa</taxon>
        <taxon>Ecdysozoa</taxon>
        <taxon>Nematoda</taxon>
        <taxon>Chromadorea</taxon>
        <taxon>Rhabditida</taxon>
        <taxon>Tylenchina</taxon>
        <taxon>Tylenchomorpha</taxon>
        <taxon>Sphaerularioidea</taxon>
        <taxon>Anguinidae</taxon>
        <taxon>Anguininae</taxon>
        <taxon>Ditylenchus</taxon>
    </lineage>
</organism>
<dbReference type="GO" id="GO:0005758">
    <property type="term" value="C:mitochondrial intermembrane space"/>
    <property type="evidence" value="ECO:0007669"/>
    <property type="project" value="UniProtKB-SubCell"/>
</dbReference>
<comment type="caution">
    <text evidence="14">The sequence shown here is derived from an EMBL/GenBank/DDBJ whole genome shotgun (WGS) entry which is preliminary data.</text>
</comment>
<protein>
    <recommendedName>
        <fullName evidence="5">NADH dehydrogenase [ubiquinone] 1 beta subcomplex subunit 7</fullName>
    </recommendedName>
</protein>
<sequence length="142" mass="16749">MGTKLSTSLEDWLHPEVSPRADRPTTFDPQAGFTKGRKERKMIATTEEMDRWQLPYGSRNYCAHHLIDVKKCQAKYAPFISHPCWDLMHVYEQCHYQEELVRVKEYERERRLLKRRQRKLAAARAAAEIPDESDNSANQKTE</sequence>
<evidence type="ECO:0000256" key="13">
    <source>
        <dbReference type="SAM" id="MobiDB-lite"/>
    </source>
</evidence>
<reference evidence="14" key="1">
    <citation type="submission" date="2022-01" db="EMBL/GenBank/DDBJ databases">
        <title>Genome Sequence Resource for Two Populations of Ditylenchus destructor, the Migratory Endoparasitic Phytonematode.</title>
        <authorList>
            <person name="Zhang H."/>
            <person name="Lin R."/>
            <person name="Xie B."/>
        </authorList>
    </citation>
    <scope>NUCLEOTIDE SEQUENCE</scope>
    <source>
        <strain evidence="14">BazhouSP</strain>
    </source>
</reference>
<gene>
    <name evidence="14" type="ORF">DdX_15709</name>
</gene>
<evidence type="ECO:0000256" key="12">
    <source>
        <dbReference type="ARBA" id="ARBA00023157"/>
    </source>
</evidence>
<dbReference type="PANTHER" id="PTHR20900:SF0">
    <property type="entry name" value="NADH DEHYDROGENASE [UBIQUINONE] 1 BETA SUBCOMPLEX SUBUNIT 7"/>
    <property type="match status" value="1"/>
</dbReference>
<keyword evidence="12" id="KW-1015">Disulfide bond</keyword>
<keyword evidence="9" id="KW-0249">Electron transport</keyword>
<feature type="region of interest" description="Disordered" evidence="13">
    <location>
        <begin position="1"/>
        <end position="38"/>
    </location>
</feature>
<evidence type="ECO:0000256" key="8">
    <source>
        <dbReference type="ARBA" id="ARBA00022792"/>
    </source>
</evidence>
<comment type="subcellular location">
    <subcellularLocation>
        <location evidence="3">Mitochondrion inner membrane</location>
        <topology evidence="3">Peripheral membrane protein</topology>
    </subcellularLocation>
    <subcellularLocation>
        <location evidence="2">Mitochondrion intermembrane space</location>
    </subcellularLocation>
</comment>
<evidence type="ECO:0000256" key="4">
    <source>
        <dbReference type="ARBA" id="ARBA00008006"/>
    </source>
</evidence>
<keyword evidence="11" id="KW-0472">Membrane</keyword>
<evidence type="ECO:0000256" key="11">
    <source>
        <dbReference type="ARBA" id="ARBA00023136"/>
    </source>
</evidence>
<feature type="compositionally biased region" description="Basic and acidic residues" evidence="13">
    <location>
        <begin position="11"/>
        <end position="25"/>
    </location>
</feature>
<dbReference type="Proteomes" id="UP001201812">
    <property type="component" value="Unassembled WGS sequence"/>
</dbReference>
<keyword evidence="6" id="KW-0813">Transport</keyword>
<evidence type="ECO:0000313" key="15">
    <source>
        <dbReference type="Proteomes" id="UP001201812"/>
    </source>
</evidence>
<dbReference type="PANTHER" id="PTHR20900">
    <property type="entry name" value="NADH:UBIQUINONE OXIDOREDUCTASE B18-LIKE SUBUNIT"/>
    <property type="match status" value="1"/>
</dbReference>
<keyword evidence="10" id="KW-0496">Mitochondrion</keyword>
<evidence type="ECO:0000256" key="7">
    <source>
        <dbReference type="ARBA" id="ARBA00022660"/>
    </source>
</evidence>
<evidence type="ECO:0000256" key="2">
    <source>
        <dbReference type="ARBA" id="ARBA00004569"/>
    </source>
</evidence>
<comment type="similarity">
    <text evidence="4">Belongs to the complex I NDUFB7 subunit family.</text>
</comment>
<keyword evidence="7" id="KW-0679">Respiratory chain</keyword>
<proteinExistence type="inferred from homology"/>
<dbReference type="GO" id="GO:0005743">
    <property type="term" value="C:mitochondrial inner membrane"/>
    <property type="evidence" value="ECO:0007669"/>
    <property type="project" value="UniProtKB-SubCell"/>
</dbReference>
<keyword evidence="15" id="KW-1185">Reference proteome</keyword>
<evidence type="ECO:0000313" key="14">
    <source>
        <dbReference type="EMBL" id="KAI1702113.1"/>
    </source>
</evidence>
<evidence type="ECO:0000256" key="10">
    <source>
        <dbReference type="ARBA" id="ARBA00023128"/>
    </source>
</evidence>
<accession>A0AAD4MP44</accession>
<comment type="function">
    <text evidence="1">Accessory subunit of the mitochondrial membrane respiratory chain NADH dehydrogenase (Complex I), that is believed not to be involved in catalysis. Complex I functions in the transfer of electrons from NADH to the respiratory chain. The immediate electron acceptor for the enzyme is believed to be ubiquinone.</text>
</comment>
<dbReference type="EMBL" id="JAKKPZ010000105">
    <property type="protein sequence ID" value="KAI1702113.1"/>
    <property type="molecule type" value="Genomic_DNA"/>
</dbReference>
<evidence type="ECO:0000256" key="3">
    <source>
        <dbReference type="ARBA" id="ARBA00004637"/>
    </source>
</evidence>
<evidence type="ECO:0000256" key="6">
    <source>
        <dbReference type="ARBA" id="ARBA00022448"/>
    </source>
</evidence>
<feature type="region of interest" description="Disordered" evidence="13">
    <location>
        <begin position="123"/>
        <end position="142"/>
    </location>
</feature>
<dbReference type="AlphaFoldDB" id="A0AAD4MP44"/>
<name>A0AAD4MP44_9BILA</name>
<evidence type="ECO:0000256" key="9">
    <source>
        <dbReference type="ARBA" id="ARBA00022982"/>
    </source>
</evidence>
<dbReference type="Pfam" id="PF05676">
    <property type="entry name" value="NDUF_B7"/>
    <property type="match status" value="1"/>
</dbReference>
<evidence type="ECO:0000256" key="5">
    <source>
        <dbReference type="ARBA" id="ARBA00018677"/>
    </source>
</evidence>
<dbReference type="InterPro" id="IPR008698">
    <property type="entry name" value="NDUB7"/>
</dbReference>
<evidence type="ECO:0000256" key="1">
    <source>
        <dbReference type="ARBA" id="ARBA00003195"/>
    </source>
</evidence>
<keyword evidence="8" id="KW-0999">Mitochondrion inner membrane</keyword>